<gene>
    <name evidence="1" type="ORF">GLV81_08225</name>
</gene>
<dbReference type="Proteomes" id="UP000426027">
    <property type="component" value="Chromosome"/>
</dbReference>
<proteinExistence type="predicted"/>
<dbReference type="AlphaFoldDB" id="A0A6I6G6W3"/>
<organism evidence="1 2">
    <name type="scientific">Phnomibacter ginsenosidimutans</name>
    <dbReference type="NCBI Taxonomy" id="2676868"/>
    <lineage>
        <taxon>Bacteria</taxon>
        <taxon>Pseudomonadati</taxon>
        <taxon>Bacteroidota</taxon>
        <taxon>Chitinophagia</taxon>
        <taxon>Chitinophagales</taxon>
        <taxon>Chitinophagaceae</taxon>
        <taxon>Phnomibacter</taxon>
    </lineage>
</organism>
<dbReference type="KEGG" id="fls:GLV81_08225"/>
<name>A0A6I6G6W3_9BACT</name>
<sequence>MTKRISAETLRLLLVLLLFVLSFFLKAQPGPSWRSVGTAGFSSGNADYTAIAVSRTDSTVYVAFKDVANGNKVTVMQSTGGAWSVLGSAGINAGAADHIAIATYNNKPIVAFKDYSYGGRLSIMRWSGSAWNYEGTAGAQSAGAVGDVSITATGMIDIFYVAYTDQSLGNKVMVKKKSSTAGAFTDITAGAGISAAGAHFVEIASADIARPYVVYTDSSVGNKATVKYYNNSSWSTPGGTAGITPAAAAHCDIAVDMAGLPVVVYRDANASNKASVMKWNGTTWAQVGAAGFTPGTADFNSIDIDADNRPVVAFRDGANSSKLSVRTFNGSAWVVLGTAGISSGGAEFVSMVSAGGYGPFVVFKDAGASGKIVVSTYGCTLPSAPVVLPANPSFCAGNPVILSTSGQTNTTMRWYQVLDSTRMDSVGASRFVSGINASSVDIEVGKTGDIFIAVVHLYDLLVYKRTGNTWTLLGNAPANTSVGQFDMAIDPISNQPYVATVQAIPTKPLDFFRFNGSAWVALASLNEGNVNEVEIKFNNGGILYETHAFLWGNGSRYVSLNRYTGTGWENLVQPANASSKTATNTSLAFTNDGAPVVAHVGGGVHFSTILTQDNSGLADWATKTITTTSSLKPEIIINEMNEVFIAYREATAQSGRLVVVKKNGIAADTSNGWTVLGGGPVSVGTSEWHDIKIDNDGTLYVVYADAGLGSQAQLKKWTGSAWVTAGVANFSAGAATDVKLAFDANNQALVIYVDAGLQGRATLLLPEKKFLATSTQRPVNMAGNYFVTAVAGCKTNVLSNMVAVTQTSTTNTWTGAVSTFWTDAANWGCGRVPDSNDDVIVPAGIPNNFFPIVTAGTTGNTKALTIMPGAKITINSTGTLVVTKELILLGNARIDNKTGGVVQVTAGGN</sequence>
<dbReference type="SUPFAM" id="SSF89372">
    <property type="entry name" value="Fucose-specific lectin"/>
    <property type="match status" value="2"/>
</dbReference>
<evidence type="ECO:0000313" key="1">
    <source>
        <dbReference type="EMBL" id="QGW28087.1"/>
    </source>
</evidence>
<dbReference type="EMBL" id="CP046566">
    <property type="protein sequence ID" value="QGW28087.1"/>
    <property type="molecule type" value="Genomic_DNA"/>
</dbReference>
<dbReference type="RefSeq" id="WP_157478446.1">
    <property type="nucleotide sequence ID" value="NZ_CP046566.1"/>
</dbReference>
<accession>A0A6I6G6W3</accession>
<reference evidence="1 2" key="1">
    <citation type="submission" date="2019-11" db="EMBL/GenBank/DDBJ databases">
        <authorList>
            <person name="Im W.T."/>
        </authorList>
    </citation>
    <scope>NUCLEOTIDE SEQUENCE [LARGE SCALE GENOMIC DNA]</scope>
    <source>
        <strain evidence="1 2">SB-02</strain>
    </source>
</reference>
<evidence type="ECO:0000313" key="2">
    <source>
        <dbReference type="Proteomes" id="UP000426027"/>
    </source>
</evidence>
<protein>
    <submittedName>
        <fullName evidence="1">Uncharacterized protein</fullName>
    </submittedName>
</protein>
<keyword evidence="2" id="KW-1185">Reference proteome</keyword>